<protein>
    <submittedName>
        <fullName evidence="1">Uncharacterized protein</fullName>
    </submittedName>
</protein>
<reference evidence="2" key="1">
    <citation type="submission" date="2019-10" db="EMBL/GenBank/DDBJ databases">
        <title>Lacipirellula parvula gen. nov., sp. nov., representing a lineage of planctomycetes widespread in freshwater anoxic habitats, and description of the family Lacipirellulaceae.</title>
        <authorList>
            <person name="Dedysh S.N."/>
            <person name="Kulichevskaya I.S."/>
            <person name="Beletsky A.V."/>
            <person name="Rakitin A.L."/>
            <person name="Mardanov A.V."/>
            <person name="Ivanova A.A."/>
            <person name="Saltykova V.X."/>
            <person name="Rijpstra W.I.C."/>
            <person name="Sinninghe Damste J.S."/>
            <person name="Ravin N.V."/>
        </authorList>
    </citation>
    <scope>NUCLEOTIDE SEQUENCE [LARGE SCALE GENOMIC DNA]</scope>
    <source>
        <strain evidence="2">PX69</strain>
    </source>
</reference>
<evidence type="ECO:0000313" key="2">
    <source>
        <dbReference type="Proteomes" id="UP000326837"/>
    </source>
</evidence>
<sequence>MEVSFQSFLMTGKFGELAIGDSKSFVKSKLGIPVWWEGKATLSCDQSNVWSYEDVGIVFDKSGSRVIKIEIVFEDRDDNNSLRLTDGLNVSDVAFNSETTIGQFVERLVCSGLTFNQDRNNYGEVLIRIPGGSVAAFREKVDYERSIALERRIASDELYLESVRIEQE</sequence>
<accession>A0A5K7XA78</accession>
<dbReference type="Proteomes" id="UP000326837">
    <property type="component" value="Chromosome"/>
</dbReference>
<evidence type="ECO:0000313" key="1">
    <source>
        <dbReference type="EMBL" id="BBO32817.1"/>
    </source>
</evidence>
<organism evidence="1 2">
    <name type="scientific">Lacipirellula parvula</name>
    <dbReference type="NCBI Taxonomy" id="2650471"/>
    <lineage>
        <taxon>Bacteria</taxon>
        <taxon>Pseudomonadati</taxon>
        <taxon>Planctomycetota</taxon>
        <taxon>Planctomycetia</taxon>
        <taxon>Pirellulales</taxon>
        <taxon>Lacipirellulaceae</taxon>
        <taxon>Lacipirellula</taxon>
    </lineage>
</organism>
<name>A0A5K7XA78_9BACT</name>
<dbReference type="AlphaFoldDB" id="A0A5K7XA78"/>
<gene>
    <name evidence="1" type="ORF">PLANPX_2429</name>
</gene>
<dbReference type="EMBL" id="AP021861">
    <property type="protein sequence ID" value="BBO32817.1"/>
    <property type="molecule type" value="Genomic_DNA"/>
</dbReference>
<keyword evidence="2" id="KW-1185">Reference proteome</keyword>
<dbReference type="KEGG" id="lpav:PLANPX_2429"/>
<proteinExistence type="predicted"/>